<dbReference type="CDD" id="cd16262">
    <property type="entry name" value="EFG_III"/>
    <property type="match status" value="1"/>
</dbReference>
<dbReference type="InterPro" id="IPR014721">
    <property type="entry name" value="Ribsml_uS5_D2-typ_fold_subgr"/>
</dbReference>
<dbReference type="Gene3D" id="3.30.230.10">
    <property type="match status" value="1"/>
</dbReference>
<dbReference type="SUPFAM" id="SSF50447">
    <property type="entry name" value="Translation proteins"/>
    <property type="match status" value="1"/>
</dbReference>
<evidence type="ECO:0000256" key="3">
    <source>
        <dbReference type="ARBA" id="ARBA00023134"/>
    </source>
</evidence>
<dbReference type="NCBIfam" id="TIGR00484">
    <property type="entry name" value="EF-G"/>
    <property type="match status" value="1"/>
</dbReference>
<dbReference type="InterPro" id="IPR000640">
    <property type="entry name" value="EFG_V-like"/>
</dbReference>
<dbReference type="GO" id="GO:0032790">
    <property type="term" value="P:ribosome disassembly"/>
    <property type="evidence" value="ECO:0007669"/>
    <property type="project" value="TreeGrafter"/>
</dbReference>
<dbReference type="InterPro" id="IPR047872">
    <property type="entry name" value="EFG_IV"/>
</dbReference>
<protein>
    <recommendedName>
        <fullName evidence="4">Elongation factor G</fullName>
    </recommendedName>
</protein>
<keyword evidence="2" id="KW-0547">Nucleotide-binding</keyword>
<keyword evidence="3" id="KW-0342">GTP-binding</keyword>
<dbReference type="CDD" id="cd01434">
    <property type="entry name" value="EFG_mtEFG1_IV"/>
    <property type="match status" value="1"/>
</dbReference>
<dbReference type="Pfam" id="PF14492">
    <property type="entry name" value="EFG_III"/>
    <property type="match status" value="1"/>
</dbReference>
<dbReference type="Pfam" id="PF22042">
    <property type="entry name" value="EF-G_D2"/>
    <property type="match status" value="1"/>
</dbReference>
<dbReference type="PROSITE" id="PS51722">
    <property type="entry name" value="G_TR_2"/>
    <property type="match status" value="1"/>
</dbReference>
<accession>A0A948WCX4</accession>
<gene>
    <name evidence="6" type="primary">fusA</name>
    <name evidence="6" type="ORF">KJ970_10350</name>
</gene>
<dbReference type="Gene3D" id="3.30.70.240">
    <property type="match status" value="1"/>
</dbReference>
<dbReference type="InterPro" id="IPR009022">
    <property type="entry name" value="EFG_III"/>
</dbReference>
<evidence type="ECO:0000313" key="7">
    <source>
        <dbReference type="Proteomes" id="UP000777784"/>
    </source>
</evidence>
<evidence type="ECO:0000256" key="2">
    <source>
        <dbReference type="ARBA" id="ARBA00022741"/>
    </source>
</evidence>
<keyword evidence="6" id="KW-0648">Protein biosynthesis</keyword>
<sequence length="690" mass="75811">MDASKFRNIALVGHSGSGKTSVGEAILYCAGVTTRLGKVAEGTSHLDASAEEIKRKTTINMALSTVDWRGYKYNILDAPGYADFVGEVLYAMTAADAVVLMVNAQAGVEPETEKLFEMAQERKKPVVFLVNHMDKDQANPEKVLSEIRDRLTDRVMALQIPVGVGPNFKGVVDVITGKAYLNLKDDKITQDGDVPADIQSMLDEIRSGLTDMAAESDDALLEKFLEGNELTNEELYSGLRKGIASGTIFPLFYTSAETLIGVSTFMDAMFNYFPSPIDVPGPLAIMNDSGEEISVEAKTDGSTSTFIFKTLPQDKAQEISLFRVYSGKLAAGMEVVNPGRRSTERLGQLYELRGKDRVDVDEVTAGGMGAISKFKNSKTGDTLCSKDNQIIFNGAKLPEPVFAVALAPKSKGDEDKLGNALSRLQEIDPSMQVEVNAELHQTILRAMGDQQVDVILTRLRERFNVDVETGKVRIPYRETIRGKVEDSYYRHKKQTGGRGQFGDVHLKIEPLPSGSGFEFENKVVGGNIPSKFIPAIEKGVREVLPEGALAGYPVVDIRVTVFDGSYHDVDSSEMAFKIASSQAFKKGFMEAKPILLEPIVQVEVVAPKDYMGDIMGDLSGKRGRISGNEVQGRKVVISAQVPLSEMSNYSTQLRSMTQARAWFKLQLSHYEEVPRELVERLLDQLRAEQE</sequence>
<evidence type="ECO:0000259" key="5">
    <source>
        <dbReference type="PROSITE" id="PS51722"/>
    </source>
</evidence>
<dbReference type="EMBL" id="JAHJDP010000056">
    <property type="protein sequence ID" value="MBU2691313.1"/>
    <property type="molecule type" value="Genomic_DNA"/>
</dbReference>
<dbReference type="SUPFAM" id="SSF54211">
    <property type="entry name" value="Ribosomal protein S5 domain 2-like"/>
    <property type="match status" value="1"/>
</dbReference>
<dbReference type="CDD" id="cd04170">
    <property type="entry name" value="EF-G_bact"/>
    <property type="match status" value="1"/>
</dbReference>
<dbReference type="Pfam" id="PF00679">
    <property type="entry name" value="EFG_C"/>
    <property type="match status" value="1"/>
</dbReference>
<dbReference type="SMART" id="SM00889">
    <property type="entry name" value="EFG_IV"/>
    <property type="match status" value="1"/>
</dbReference>
<dbReference type="PANTHER" id="PTHR43261">
    <property type="entry name" value="TRANSLATION ELONGATION FACTOR G-RELATED"/>
    <property type="match status" value="1"/>
</dbReference>
<proteinExistence type="inferred from homology"/>
<evidence type="ECO:0000256" key="4">
    <source>
        <dbReference type="NCBIfam" id="TIGR00484"/>
    </source>
</evidence>
<dbReference type="CDD" id="cd03713">
    <property type="entry name" value="EFG_mtEFG_C"/>
    <property type="match status" value="1"/>
</dbReference>
<dbReference type="InterPro" id="IPR005517">
    <property type="entry name" value="Transl_elong_EFG/EF2_IV"/>
</dbReference>
<dbReference type="PRINTS" id="PR00315">
    <property type="entry name" value="ELONGATNFCT"/>
</dbReference>
<dbReference type="Gene3D" id="2.40.30.10">
    <property type="entry name" value="Translation factors"/>
    <property type="match status" value="1"/>
</dbReference>
<dbReference type="Pfam" id="PF03764">
    <property type="entry name" value="EFG_IV"/>
    <property type="match status" value="1"/>
</dbReference>
<dbReference type="InterPro" id="IPR005225">
    <property type="entry name" value="Small_GTP-bd"/>
</dbReference>
<dbReference type="NCBIfam" id="NF009379">
    <property type="entry name" value="PRK12740.1-3"/>
    <property type="match status" value="1"/>
</dbReference>
<dbReference type="SUPFAM" id="SSF52540">
    <property type="entry name" value="P-loop containing nucleoside triphosphate hydrolases"/>
    <property type="match status" value="1"/>
</dbReference>
<comment type="similarity">
    <text evidence="1">Belongs to the TRAFAC class translation factor GTPase superfamily. Classic translation factor GTPase family. EF-G/EF-2 subfamily.</text>
</comment>
<dbReference type="InterPro" id="IPR004540">
    <property type="entry name" value="Transl_elong_EFG/EF2"/>
</dbReference>
<name>A0A948WCX4_UNCEI</name>
<dbReference type="NCBIfam" id="NF009891">
    <property type="entry name" value="PRK13351.1-1"/>
    <property type="match status" value="1"/>
</dbReference>
<dbReference type="Gene3D" id="3.30.70.870">
    <property type="entry name" value="Elongation Factor G (Translational Gtpase), domain 3"/>
    <property type="match status" value="1"/>
</dbReference>
<dbReference type="NCBIfam" id="TIGR00231">
    <property type="entry name" value="small_GTP"/>
    <property type="match status" value="1"/>
</dbReference>
<dbReference type="InterPro" id="IPR009000">
    <property type="entry name" value="Transl_B-barrel_sf"/>
</dbReference>
<dbReference type="AlphaFoldDB" id="A0A948WCX4"/>
<dbReference type="InterPro" id="IPR020568">
    <property type="entry name" value="Ribosomal_Su5_D2-typ_SF"/>
</dbReference>
<organism evidence="6 7">
    <name type="scientific">Eiseniibacteriota bacterium</name>
    <dbReference type="NCBI Taxonomy" id="2212470"/>
    <lineage>
        <taxon>Bacteria</taxon>
        <taxon>Candidatus Eiseniibacteriota</taxon>
    </lineage>
</organism>
<dbReference type="InterPro" id="IPR027417">
    <property type="entry name" value="P-loop_NTPase"/>
</dbReference>
<dbReference type="FunFam" id="3.30.70.240:FF:000001">
    <property type="entry name" value="Elongation factor G"/>
    <property type="match status" value="1"/>
</dbReference>
<dbReference type="Gene3D" id="3.40.50.300">
    <property type="entry name" value="P-loop containing nucleotide triphosphate hydrolases"/>
    <property type="match status" value="1"/>
</dbReference>
<dbReference type="SUPFAM" id="SSF54980">
    <property type="entry name" value="EF-G C-terminal domain-like"/>
    <property type="match status" value="2"/>
</dbReference>
<dbReference type="GO" id="GO:0003746">
    <property type="term" value="F:translation elongation factor activity"/>
    <property type="evidence" value="ECO:0007669"/>
    <property type="project" value="UniProtKB-UniRule"/>
</dbReference>
<dbReference type="InterPro" id="IPR000795">
    <property type="entry name" value="T_Tr_GTP-bd_dom"/>
</dbReference>
<dbReference type="InterPro" id="IPR035647">
    <property type="entry name" value="EFG_III/V"/>
</dbReference>
<comment type="caution">
    <text evidence="6">The sequence shown here is derived from an EMBL/GenBank/DDBJ whole genome shotgun (WGS) entry which is preliminary data.</text>
</comment>
<dbReference type="FunFam" id="3.30.230.10:FF:000003">
    <property type="entry name" value="Elongation factor G"/>
    <property type="match status" value="1"/>
</dbReference>
<dbReference type="InterPro" id="IPR041095">
    <property type="entry name" value="EFG_II"/>
</dbReference>
<dbReference type="SMART" id="SM00838">
    <property type="entry name" value="EFG_C"/>
    <property type="match status" value="1"/>
</dbReference>
<reference evidence="6" key="1">
    <citation type="submission" date="2021-05" db="EMBL/GenBank/DDBJ databases">
        <title>Energy efficiency and biological interactions define the core microbiome of deep oligotrophic groundwater.</title>
        <authorList>
            <person name="Mehrshad M."/>
            <person name="Lopez-Fernandez M."/>
            <person name="Bell E."/>
            <person name="Bernier-Latmani R."/>
            <person name="Bertilsson S."/>
            <person name="Dopson M."/>
        </authorList>
    </citation>
    <scope>NUCLEOTIDE SEQUENCE</scope>
    <source>
        <strain evidence="6">Modern_marine.mb.64</strain>
    </source>
</reference>
<dbReference type="InterPro" id="IPR053905">
    <property type="entry name" value="EF-G-like_DII"/>
</dbReference>
<dbReference type="GO" id="GO:0003924">
    <property type="term" value="F:GTPase activity"/>
    <property type="evidence" value="ECO:0007669"/>
    <property type="project" value="InterPro"/>
</dbReference>
<dbReference type="InterPro" id="IPR035649">
    <property type="entry name" value="EFG_V"/>
</dbReference>
<keyword evidence="6" id="KW-0251">Elongation factor</keyword>
<feature type="domain" description="Tr-type G" evidence="5">
    <location>
        <begin position="4"/>
        <end position="277"/>
    </location>
</feature>
<evidence type="ECO:0000256" key="1">
    <source>
        <dbReference type="ARBA" id="ARBA00005870"/>
    </source>
</evidence>
<dbReference type="NCBIfam" id="NF009381">
    <property type="entry name" value="PRK12740.1-5"/>
    <property type="match status" value="1"/>
</dbReference>
<dbReference type="Pfam" id="PF00009">
    <property type="entry name" value="GTP_EFTU"/>
    <property type="match status" value="1"/>
</dbReference>
<dbReference type="Proteomes" id="UP000777784">
    <property type="component" value="Unassembled WGS sequence"/>
</dbReference>
<dbReference type="PANTHER" id="PTHR43261:SF6">
    <property type="entry name" value="ELONGATION FACTOR G-LIKE PROTEIN"/>
    <property type="match status" value="1"/>
</dbReference>
<evidence type="ECO:0000313" key="6">
    <source>
        <dbReference type="EMBL" id="MBU2691313.1"/>
    </source>
</evidence>
<dbReference type="GO" id="GO:0005525">
    <property type="term" value="F:GTP binding"/>
    <property type="evidence" value="ECO:0007669"/>
    <property type="project" value="UniProtKB-UniRule"/>
</dbReference>